<dbReference type="InterPro" id="IPR036425">
    <property type="entry name" value="MoaB/Mog-like_dom_sf"/>
</dbReference>
<dbReference type="AlphaFoldDB" id="A0A7C2UTN2"/>
<organism evidence="4">
    <name type="scientific">Fervidicoccus fontis</name>
    <dbReference type="NCBI Taxonomy" id="683846"/>
    <lineage>
        <taxon>Archaea</taxon>
        <taxon>Thermoproteota</taxon>
        <taxon>Thermoprotei</taxon>
        <taxon>Fervidicoccales</taxon>
        <taxon>Fervidicoccaceae</taxon>
        <taxon>Fervidicoccus</taxon>
    </lineage>
</organism>
<evidence type="ECO:0000313" key="4">
    <source>
        <dbReference type="EMBL" id="HEU97323.1"/>
    </source>
</evidence>
<dbReference type="Pfam" id="PF00994">
    <property type="entry name" value="MoCF_biosynth"/>
    <property type="match status" value="1"/>
</dbReference>
<dbReference type="SUPFAM" id="SSF63867">
    <property type="entry name" value="MoeA C-terminal domain-like"/>
    <property type="match status" value="1"/>
</dbReference>
<evidence type="ECO:0000256" key="2">
    <source>
        <dbReference type="ARBA" id="ARBA00023150"/>
    </source>
</evidence>
<accession>A0A7C2UTN2</accession>
<sequence>MMRYVPIDEAVNFSLSNFKLSVETEKLELEQLLKRIPAKEIRSPVRVPPTNRSAVDGFALCSDSVTSASSNNPIPLVLREDKPGKISCGEAVPISTGDPLPDGADAVVMLEDAEKEGNRVLIMKSVAKFDNVSRAGEDFEQGDIVLSRGTLIRPWHVASLSALGLEEVDVFRKLKVGIIATGSEVSEPGGEGFVFDSTSKLIAGYLAEQGYMDVKRYGIVEDDEEVIASVIEKAWEKEDIIITTGGTGPGSRDLCVKALQRVGGKILIRGIAMRPGRPTSVGELKSKPVFLLSGYPVAAFVGVRFLVLPFIEEKLGIIDQRLRFIFAKLTSRVFGEVGVESFIRVKLSPCGNELCADPIMLRGSGILSSLLNAGGFLRIPRNAEGYEAGEIVRIELV</sequence>
<dbReference type="Pfam" id="PF03454">
    <property type="entry name" value="MoeA_C"/>
    <property type="match status" value="1"/>
</dbReference>
<dbReference type="InterPro" id="IPR036688">
    <property type="entry name" value="MoeA_C_domain_IV_sf"/>
</dbReference>
<dbReference type="UniPathway" id="UPA00344"/>
<dbReference type="Gene3D" id="2.40.340.10">
    <property type="entry name" value="MoeA, C-terminal, domain IV"/>
    <property type="match status" value="1"/>
</dbReference>
<dbReference type="CDD" id="cd00887">
    <property type="entry name" value="MoeA"/>
    <property type="match status" value="1"/>
</dbReference>
<dbReference type="InterPro" id="IPR005111">
    <property type="entry name" value="MoeA_C_domain_IV"/>
</dbReference>
<dbReference type="InterPro" id="IPR001453">
    <property type="entry name" value="MoaB/Mog_dom"/>
</dbReference>
<comment type="pathway">
    <text evidence="1">Cofactor biosynthesis; molybdopterin biosynthesis.</text>
</comment>
<evidence type="ECO:0000259" key="3">
    <source>
        <dbReference type="SMART" id="SM00852"/>
    </source>
</evidence>
<protein>
    <submittedName>
        <fullName evidence="4">Molybdopterin molybdenumtransferase MoeA</fullName>
    </submittedName>
</protein>
<dbReference type="EMBL" id="DSFE01000012">
    <property type="protein sequence ID" value="HEU97323.1"/>
    <property type="molecule type" value="Genomic_DNA"/>
</dbReference>
<dbReference type="NCBIfam" id="TIGR00177">
    <property type="entry name" value="molyb_syn"/>
    <property type="match status" value="1"/>
</dbReference>
<feature type="domain" description="MoaB/Mog" evidence="3">
    <location>
        <begin position="177"/>
        <end position="313"/>
    </location>
</feature>
<proteinExistence type="predicted"/>
<dbReference type="SMART" id="SM00852">
    <property type="entry name" value="MoCF_biosynth"/>
    <property type="match status" value="1"/>
</dbReference>
<dbReference type="GO" id="GO:0005737">
    <property type="term" value="C:cytoplasm"/>
    <property type="evidence" value="ECO:0007669"/>
    <property type="project" value="TreeGrafter"/>
</dbReference>
<evidence type="ECO:0000256" key="1">
    <source>
        <dbReference type="ARBA" id="ARBA00005046"/>
    </source>
</evidence>
<dbReference type="Pfam" id="PF03453">
    <property type="entry name" value="MoeA_N"/>
    <property type="match status" value="1"/>
</dbReference>
<dbReference type="GO" id="GO:0061599">
    <property type="term" value="F:molybdopterin molybdotransferase activity"/>
    <property type="evidence" value="ECO:0007669"/>
    <property type="project" value="TreeGrafter"/>
</dbReference>
<dbReference type="SUPFAM" id="SSF63882">
    <property type="entry name" value="MoeA N-terminal region -like"/>
    <property type="match status" value="1"/>
</dbReference>
<reference evidence="4" key="1">
    <citation type="journal article" date="2020" name="mSystems">
        <title>Genome- and Community-Level Interaction Insights into Carbon Utilization and Element Cycling Functions of Hydrothermarchaeota in Hydrothermal Sediment.</title>
        <authorList>
            <person name="Zhou Z."/>
            <person name="Liu Y."/>
            <person name="Xu W."/>
            <person name="Pan J."/>
            <person name="Luo Z.H."/>
            <person name="Li M."/>
        </authorList>
    </citation>
    <scope>NUCLEOTIDE SEQUENCE [LARGE SCALE GENOMIC DNA]</scope>
    <source>
        <strain evidence="4">SpSt-1259</strain>
    </source>
</reference>
<dbReference type="PANTHER" id="PTHR10192:SF19">
    <property type="entry name" value="MOLYBDOPTERIN BIOSYNTHESIS PROTEIN MJ0666-RELATED"/>
    <property type="match status" value="1"/>
</dbReference>
<dbReference type="Gene3D" id="3.40.980.10">
    <property type="entry name" value="MoaB/Mog-like domain"/>
    <property type="match status" value="1"/>
</dbReference>
<name>A0A7C2UTN2_9CREN</name>
<dbReference type="Gene3D" id="2.170.190.11">
    <property type="entry name" value="Molybdopterin biosynthesis moea protein, domain 3"/>
    <property type="match status" value="1"/>
</dbReference>
<dbReference type="PROSITE" id="PS01078">
    <property type="entry name" value="MOCF_BIOSYNTHESIS_1"/>
    <property type="match status" value="1"/>
</dbReference>
<dbReference type="Gene3D" id="3.90.105.10">
    <property type="entry name" value="Molybdopterin biosynthesis moea protein, domain 2"/>
    <property type="match status" value="1"/>
</dbReference>
<dbReference type="InterPro" id="IPR008284">
    <property type="entry name" value="MoCF_biosynth_CS"/>
</dbReference>
<comment type="caution">
    <text evidence="4">The sequence shown here is derived from an EMBL/GenBank/DDBJ whole genome shotgun (WGS) entry which is preliminary data.</text>
</comment>
<dbReference type="InterPro" id="IPR005110">
    <property type="entry name" value="MoeA_linker/N"/>
</dbReference>
<dbReference type="InterPro" id="IPR038987">
    <property type="entry name" value="MoeA-like"/>
</dbReference>
<dbReference type="Proteomes" id="UP000885664">
    <property type="component" value="Unassembled WGS sequence"/>
</dbReference>
<gene>
    <name evidence="4" type="ORF">ENO36_00505</name>
</gene>
<dbReference type="SUPFAM" id="SSF53218">
    <property type="entry name" value="Molybdenum cofactor biosynthesis proteins"/>
    <property type="match status" value="1"/>
</dbReference>
<dbReference type="PANTHER" id="PTHR10192">
    <property type="entry name" value="MOLYBDOPTERIN BIOSYNTHESIS PROTEIN"/>
    <property type="match status" value="1"/>
</dbReference>
<dbReference type="GO" id="GO:0006777">
    <property type="term" value="P:Mo-molybdopterin cofactor biosynthetic process"/>
    <property type="evidence" value="ECO:0007669"/>
    <property type="project" value="UniProtKB-KW"/>
</dbReference>
<dbReference type="InterPro" id="IPR036135">
    <property type="entry name" value="MoeA_linker/N_sf"/>
</dbReference>
<keyword evidence="2" id="KW-0501">Molybdenum cofactor biosynthesis</keyword>